<evidence type="ECO:0000256" key="6">
    <source>
        <dbReference type="SAM" id="MobiDB-lite"/>
    </source>
</evidence>
<feature type="domain" description="Myb-like" evidence="7">
    <location>
        <begin position="443"/>
        <end position="493"/>
    </location>
</feature>
<dbReference type="CDD" id="cd00167">
    <property type="entry name" value="SANT"/>
    <property type="match status" value="3"/>
</dbReference>
<dbReference type="InterPro" id="IPR009057">
    <property type="entry name" value="Homeodomain-like_sf"/>
</dbReference>
<dbReference type="PANTHER" id="PTHR46621:SF1">
    <property type="entry name" value="SNRNA-ACTIVATING PROTEIN COMPLEX SUBUNIT 4"/>
    <property type="match status" value="1"/>
</dbReference>
<feature type="domain" description="HTH myb-type" evidence="9">
    <location>
        <begin position="390"/>
        <end position="446"/>
    </location>
</feature>
<evidence type="ECO:0000259" key="8">
    <source>
        <dbReference type="PROSITE" id="PS51293"/>
    </source>
</evidence>
<gene>
    <name evidence="11" type="primary">LOC105845985</name>
</gene>
<name>A0ABM4D2F9_HYDVU</name>
<keyword evidence="1" id="KW-0805">Transcription regulation</keyword>
<feature type="domain" description="Myb-like" evidence="7">
    <location>
        <begin position="494"/>
        <end position="545"/>
    </location>
</feature>
<keyword evidence="5" id="KW-0175">Coiled coil</keyword>
<feature type="region of interest" description="Disordered" evidence="6">
    <location>
        <begin position="29"/>
        <end position="83"/>
    </location>
</feature>
<evidence type="ECO:0000256" key="4">
    <source>
        <dbReference type="ARBA" id="ARBA00023242"/>
    </source>
</evidence>
<evidence type="ECO:0000313" key="10">
    <source>
        <dbReference type="Proteomes" id="UP001652625"/>
    </source>
</evidence>
<dbReference type="PANTHER" id="PTHR46621">
    <property type="entry name" value="SNRNA-ACTIVATING PROTEIN COMPLEX SUBUNIT 4"/>
    <property type="match status" value="1"/>
</dbReference>
<dbReference type="InterPro" id="IPR017930">
    <property type="entry name" value="Myb_dom"/>
</dbReference>
<dbReference type="Pfam" id="PF13921">
    <property type="entry name" value="Myb_DNA-bind_6"/>
    <property type="match status" value="1"/>
</dbReference>
<dbReference type="SUPFAM" id="SSF46689">
    <property type="entry name" value="Homeodomain-like"/>
    <property type="match status" value="3"/>
</dbReference>
<keyword evidence="2" id="KW-0238">DNA-binding</keyword>
<feature type="domain" description="Myb-like" evidence="7">
    <location>
        <begin position="390"/>
        <end position="442"/>
    </location>
</feature>
<feature type="coiled-coil region" evidence="5">
    <location>
        <begin position="835"/>
        <end position="862"/>
    </location>
</feature>
<feature type="domain" description="SANT" evidence="8">
    <location>
        <begin position="501"/>
        <end position="543"/>
    </location>
</feature>
<dbReference type="InterPro" id="IPR001005">
    <property type="entry name" value="SANT/Myb"/>
</dbReference>
<evidence type="ECO:0000313" key="11">
    <source>
        <dbReference type="RefSeq" id="XP_065668445.1"/>
    </source>
</evidence>
<keyword evidence="10" id="KW-1185">Reference proteome</keyword>
<proteinExistence type="predicted"/>
<dbReference type="Proteomes" id="UP001652625">
    <property type="component" value="Chromosome 12"/>
</dbReference>
<dbReference type="GeneID" id="105845985"/>
<dbReference type="Pfam" id="PF00249">
    <property type="entry name" value="Myb_DNA-binding"/>
    <property type="match status" value="2"/>
</dbReference>
<feature type="domain" description="HTH myb-type" evidence="9">
    <location>
        <begin position="448"/>
        <end position="491"/>
    </location>
</feature>
<sequence length="1274" mass="146651">MSLTEYDREVLLQEIQQIKFALESTSGCQFNASSESDESYESDNDKSTLRGFPENTHEISEQSRREAEQVWKESSEEQSNVSKNNFLEEVKNILNKPMSGLDETKYSEKDDFLSFNVGKEHSSLSCMQNSETDELSNVSSNNSSQNIATANIYIEKIFKGYQAHKAESLFQSSPSIKKGQILFNCSASLSTLENTLQVNRQYQNLLIEELKKVDLALKRNRHVQDELSNFDEGIQTSDGLSKACIGKFSNPYFKDGTALGPPDNEDTKEKKAAALWTPSFTKPSKPWKKKETILLEDGVYNNNLEKMLAPLMEKLKKIEKENKECVKNGRPKLDKSIRAKVMAEIKEIKEIPRAELLKDSSDIDFFKISKNYLPARDEFELQLHWCNVLHPSINQSKFTKEEDSKILKLAKKYKNCEWEKIAKEIGTNRTPVQCLQRFQRTLNKDMIKTKWDESDDLKLKEAVALYGPKWVFVAEYMGNRTTNQCMFRWEKSINPLIKRGKWSVEEDNNLIEAVKKHGLGNWKEVKLHVPGRTDAQCRERYVSSLDPQIKFGDFTPEEDKKIIELVEKYGVGKWSTIAKEMAPRLDCQIARRYRQIKRGEYHEYRKSVLWKKSSVLGYFLHRDDEKRDYSIEELDVNYSPSLNPQEKKRLMRKKALLLEEGYSEEDLTRKLAQMHYKGEFAVPISLGRPKNTSNKYKPKNEDGLKSLKYELRSKTFLHSELNEDSCVNDFNKPAMSEQKCNANECQGVSAAVNMSDRREFSSEKILSRSSESGNSEEFSADDTNDADYKSPSKNVMVQNKLNLKKSPTSSDSELLIDKVTEVIAGCNESSELVYNKSEIDLINRLQEKYNEARRRAKIKKTEKLTGVQKRESNEEPMFKSNDNKRISKCEDLLQQCELKQKEFRVVNKIIQAHIKKLEKNDLNMSSIENLKSKLNMLKELQIGCDSDNKVDTLNKKKRRKRVRKTKCNDAKRLKINTHIKTEHYKELNPINEEANFEQDSVIPENNFAGNIISTKNRSTNEASQTIQGHTPNVLPEVNNPLQTFTLLLSGFHIDTSGVMQSLPHNESKIFLQSDEYISDCYPLSPSLPSLRGIRTLLLNRRILSNKVNSAFPKDSAFHEDKSYRQTRTYDALKKRFKSMFIWPTFLATFIPKYTEYSIQPDLTVPICFVSLPPTINLKTTTQVSENQELIPSCHNQNITPLKDIQGTKKIILTMSSSTAVPCFSFNKKSRDFCERTITSSPKMLDKVTVPSVEKDVNQKLSPLKSIKVEEVYDS</sequence>
<dbReference type="SMART" id="SM00717">
    <property type="entry name" value="SANT"/>
    <property type="match status" value="5"/>
</dbReference>
<feature type="region of interest" description="Disordered" evidence="6">
    <location>
        <begin position="762"/>
        <end position="793"/>
    </location>
</feature>
<dbReference type="PROSITE" id="PS51293">
    <property type="entry name" value="SANT"/>
    <property type="match status" value="1"/>
</dbReference>
<keyword evidence="4" id="KW-0539">Nucleus</keyword>
<dbReference type="PROSITE" id="PS50090">
    <property type="entry name" value="MYB_LIKE"/>
    <property type="match status" value="4"/>
</dbReference>
<feature type="domain" description="HTH myb-type" evidence="9">
    <location>
        <begin position="552"/>
        <end position="601"/>
    </location>
</feature>
<evidence type="ECO:0000259" key="7">
    <source>
        <dbReference type="PROSITE" id="PS50090"/>
    </source>
</evidence>
<feature type="domain" description="HTH myb-type" evidence="9">
    <location>
        <begin position="494"/>
        <end position="549"/>
    </location>
</feature>
<feature type="compositionally biased region" description="Basic and acidic residues" evidence="6">
    <location>
        <begin position="55"/>
        <end position="75"/>
    </location>
</feature>
<evidence type="ECO:0000256" key="3">
    <source>
        <dbReference type="ARBA" id="ARBA00023163"/>
    </source>
</evidence>
<reference evidence="11" key="1">
    <citation type="submission" date="2025-08" db="UniProtKB">
        <authorList>
            <consortium name="RefSeq"/>
        </authorList>
    </citation>
    <scope>IDENTIFICATION</scope>
</reference>
<keyword evidence="3" id="KW-0804">Transcription</keyword>
<accession>A0ABM4D2F9</accession>
<feature type="domain" description="Myb-like" evidence="7">
    <location>
        <begin position="546"/>
        <end position="597"/>
    </location>
</feature>
<dbReference type="RefSeq" id="XP_065668445.1">
    <property type="nucleotide sequence ID" value="XM_065812373.1"/>
</dbReference>
<dbReference type="InterPro" id="IPR017884">
    <property type="entry name" value="SANT_dom"/>
</dbReference>
<organism evidence="10 11">
    <name type="scientific">Hydra vulgaris</name>
    <name type="common">Hydra</name>
    <name type="synonym">Hydra attenuata</name>
    <dbReference type="NCBI Taxonomy" id="6087"/>
    <lineage>
        <taxon>Eukaryota</taxon>
        <taxon>Metazoa</taxon>
        <taxon>Cnidaria</taxon>
        <taxon>Hydrozoa</taxon>
        <taxon>Hydroidolina</taxon>
        <taxon>Anthoathecata</taxon>
        <taxon>Aplanulata</taxon>
        <taxon>Hydridae</taxon>
        <taxon>Hydra</taxon>
    </lineage>
</organism>
<evidence type="ECO:0000256" key="2">
    <source>
        <dbReference type="ARBA" id="ARBA00023125"/>
    </source>
</evidence>
<evidence type="ECO:0000256" key="1">
    <source>
        <dbReference type="ARBA" id="ARBA00023015"/>
    </source>
</evidence>
<evidence type="ECO:0000256" key="5">
    <source>
        <dbReference type="SAM" id="Coils"/>
    </source>
</evidence>
<protein>
    <submittedName>
        <fullName evidence="11">Uncharacterized protein LOC105845985 isoform X2</fullName>
    </submittedName>
</protein>
<evidence type="ECO:0000259" key="9">
    <source>
        <dbReference type="PROSITE" id="PS51294"/>
    </source>
</evidence>
<dbReference type="PROSITE" id="PS51294">
    <property type="entry name" value="HTH_MYB"/>
    <property type="match status" value="4"/>
</dbReference>
<dbReference type="Gene3D" id="1.10.10.60">
    <property type="entry name" value="Homeodomain-like"/>
    <property type="match status" value="4"/>
</dbReference>
<dbReference type="InterPro" id="IPR051575">
    <property type="entry name" value="Myb-like_DNA-bd"/>
</dbReference>